<proteinExistence type="predicted"/>
<dbReference type="EMBL" id="CM047946">
    <property type="protein sequence ID" value="KAI9897406.1"/>
    <property type="molecule type" value="Genomic_DNA"/>
</dbReference>
<comment type="caution">
    <text evidence="1">The sequence shown here is derived from an EMBL/GenBank/DDBJ whole genome shotgun (WGS) entry which is preliminary data.</text>
</comment>
<protein>
    <submittedName>
        <fullName evidence="1">Uncharacterized protein</fullName>
    </submittedName>
</protein>
<organism evidence="1 2">
    <name type="scientific">Trichothecium roseum</name>
    <dbReference type="NCBI Taxonomy" id="47278"/>
    <lineage>
        <taxon>Eukaryota</taxon>
        <taxon>Fungi</taxon>
        <taxon>Dikarya</taxon>
        <taxon>Ascomycota</taxon>
        <taxon>Pezizomycotina</taxon>
        <taxon>Sordariomycetes</taxon>
        <taxon>Hypocreomycetidae</taxon>
        <taxon>Hypocreales</taxon>
        <taxon>Hypocreales incertae sedis</taxon>
        <taxon>Trichothecium</taxon>
    </lineage>
</organism>
<sequence>MATPMVYLVTGANRGIGLEITTLLLQRPSTTVIATVREDTIERTASLSALPAAKDSIVIILTHNLFDSPGSLMTTIKYFDIWHIDVVIANAGNSCAFKSVLETNPQELRDDFDTNCVAVLRLFQHCWPMMQAAPRQNRKFVLISSTMGSIDNLEVENLPGLAYGASKAAANWLAKKISVELKPHVDVGIFHPGWVQTGMGQLLADAIGLDKPPMTAQESAPYVVRLIDNLGPENSGQFLMYNGERVPW</sequence>
<keyword evidence="2" id="KW-1185">Reference proteome</keyword>
<name>A0ACC0UUR9_9HYPO</name>
<reference evidence="1" key="1">
    <citation type="submission" date="2022-10" db="EMBL/GenBank/DDBJ databases">
        <title>Complete Genome of Trichothecium roseum strain YXFP-22015, a Plant Pathogen Isolated from Citrus.</title>
        <authorList>
            <person name="Wang Y."/>
            <person name="Zhu L."/>
        </authorList>
    </citation>
    <scope>NUCLEOTIDE SEQUENCE</scope>
    <source>
        <strain evidence="1">YXFP-22015</strain>
    </source>
</reference>
<gene>
    <name evidence="1" type="ORF">N3K66_007262</name>
</gene>
<accession>A0ACC0UUR9</accession>
<evidence type="ECO:0000313" key="1">
    <source>
        <dbReference type="EMBL" id="KAI9897406.1"/>
    </source>
</evidence>
<dbReference type="Proteomes" id="UP001163324">
    <property type="component" value="Chromosome 7"/>
</dbReference>
<evidence type="ECO:0000313" key="2">
    <source>
        <dbReference type="Proteomes" id="UP001163324"/>
    </source>
</evidence>